<dbReference type="InterPro" id="IPR058495">
    <property type="entry name" value="DUF8182"/>
</dbReference>
<dbReference type="Pfam" id="PF26554">
    <property type="entry name" value="DUF8182"/>
    <property type="match status" value="1"/>
</dbReference>
<name>A0A7C3WIS5_9BACT</name>
<accession>A0A7C3WIS5</accession>
<evidence type="ECO:0000259" key="1">
    <source>
        <dbReference type="Pfam" id="PF11823"/>
    </source>
</evidence>
<protein>
    <submittedName>
        <fullName evidence="3">DUF3343 domain-containing protein</fullName>
    </submittedName>
</protein>
<gene>
    <name evidence="3" type="ORF">ENV62_03715</name>
</gene>
<proteinExistence type="predicted"/>
<dbReference type="AlphaFoldDB" id="A0A7C3WIS5"/>
<sequence length="188" mass="20520">MCPKSFLSFLKRKKPPALAEGSVADQGILIFAHTSEVIRAEGLLKEAGIPVKVMGPPPAIQRGCDLVIRFPLMRKLEVLRLLAENGATPLEAVPVSGPLLKPVDIFQVKDFGRYLMVRAANMKLTVDKKTRIIVNVSGGGCPDVPYLAAQLVGKALRQASRPREIGHTVCAYALELAFEEMERQCSRS</sequence>
<dbReference type="Pfam" id="PF11823">
    <property type="entry name" value="Se_S_carrier"/>
    <property type="match status" value="1"/>
</dbReference>
<dbReference type="EMBL" id="DTHB01000028">
    <property type="protein sequence ID" value="HGB14331.1"/>
    <property type="molecule type" value="Genomic_DNA"/>
</dbReference>
<feature type="domain" description="Putative Se/S carrier protein-like" evidence="1">
    <location>
        <begin position="27"/>
        <end position="91"/>
    </location>
</feature>
<reference evidence="3" key="1">
    <citation type="journal article" date="2020" name="mSystems">
        <title>Genome- and Community-Level Interaction Insights into Carbon Utilization and Element Cycling Functions of Hydrothermarchaeota in Hydrothermal Sediment.</title>
        <authorList>
            <person name="Zhou Z."/>
            <person name="Liu Y."/>
            <person name="Xu W."/>
            <person name="Pan J."/>
            <person name="Luo Z.H."/>
            <person name="Li M."/>
        </authorList>
    </citation>
    <scope>NUCLEOTIDE SEQUENCE [LARGE SCALE GENOMIC DNA]</scope>
    <source>
        <strain evidence="3">SpSt-776</strain>
    </source>
</reference>
<evidence type="ECO:0000259" key="2">
    <source>
        <dbReference type="Pfam" id="PF26554"/>
    </source>
</evidence>
<comment type="caution">
    <text evidence="3">The sequence shown here is derived from an EMBL/GenBank/DDBJ whole genome shotgun (WGS) entry which is preliminary data.</text>
</comment>
<evidence type="ECO:0000313" key="3">
    <source>
        <dbReference type="EMBL" id="HGB14331.1"/>
    </source>
</evidence>
<dbReference type="InterPro" id="IPR021778">
    <property type="entry name" value="Se/S_carrier-like"/>
</dbReference>
<feature type="domain" description="DUF8182" evidence="2">
    <location>
        <begin position="105"/>
        <end position="182"/>
    </location>
</feature>
<organism evidence="3">
    <name type="scientific">Desulfobacca acetoxidans</name>
    <dbReference type="NCBI Taxonomy" id="60893"/>
    <lineage>
        <taxon>Bacteria</taxon>
        <taxon>Pseudomonadati</taxon>
        <taxon>Thermodesulfobacteriota</taxon>
        <taxon>Desulfobaccia</taxon>
        <taxon>Desulfobaccales</taxon>
        <taxon>Desulfobaccaceae</taxon>
        <taxon>Desulfobacca</taxon>
    </lineage>
</organism>